<sequence length="102" mass="12759">MSDLALLLLVLAAISFAIWSIFWQQKRSQELLQRWAAEHGYQILSQEVRYWRRGPFFWTTSRYQWVFYVRVRDSWGRERTGWVRLGDWWWGLWSDRVEDRWE</sequence>
<accession>A0ABT0CD84</accession>
<protein>
    <recommendedName>
        <fullName evidence="3">DUF3301 domain-containing protein</fullName>
    </recommendedName>
</protein>
<gene>
    <name evidence="1" type="ORF">JX360_12360</name>
</gene>
<evidence type="ECO:0008006" key="3">
    <source>
        <dbReference type="Google" id="ProtNLM"/>
    </source>
</evidence>
<name>A0ABT0CD84_THEVL</name>
<dbReference type="Proteomes" id="UP000830835">
    <property type="component" value="Unassembled WGS sequence"/>
</dbReference>
<keyword evidence="2" id="KW-1185">Reference proteome</keyword>
<evidence type="ECO:0000313" key="2">
    <source>
        <dbReference type="Proteomes" id="UP000830835"/>
    </source>
</evidence>
<organism evidence="1 2">
    <name type="scientific">Thermostichus vulcanus str. 'Rupite'</name>
    <dbReference type="NCBI Taxonomy" id="2813851"/>
    <lineage>
        <taxon>Bacteria</taxon>
        <taxon>Bacillati</taxon>
        <taxon>Cyanobacteriota</taxon>
        <taxon>Cyanophyceae</taxon>
        <taxon>Thermostichales</taxon>
        <taxon>Thermostichaceae</taxon>
        <taxon>Thermostichus</taxon>
    </lineage>
</organism>
<reference evidence="1" key="1">
    <citation type="submission" date="2021-02" db="EMBL/GenBank/DDBJ databases">
        <title>The CRISPR/cas machinery reduction and long-range gene transfer in the hot spring cyanobacterium Synechococcus.</title>
        <authorList>
            <person name="Dvorak P."/>
            <person name="Jahodarova E."/>
            <person name="Hasler P."/>
            <person name="Poulickova A."/>
        </authorList>
    </citation>
    <scope>NUCLEOTIDE SEQUENCE</scope>
    <source>
        <strain evidence="1">Rupite</strain>
    </source>
</reference>
<comment type="caution">
    <text evidence="1">The sequence shown here is derived from an EMBL/GenBank/DDBJ whole genome shotgun (WGS) entry which is preliminary data.</text>
</comment>
<dbReference type="EMBL" id="JAFIRA010000034">
    <property type="protein sequence ID" value="MCJ2543689.1"/>
    <property type="molecule type" value="Genomic_DNA"/>
</dbReference>
<evidence type="ECO:0000313" key="1">
    <source>
        <dbReference type="EMBL" id="MCJ2543689.1"/>
    </source>
</evidence>
<dbReference type="RefSeq" id="WP_244351398.1">
    <property type="nucleotide sequence ID" value="NZ_JAFIRA010000034.1"/>
</dbReference>
<proteinExistence type="predicted"/>